<evidence type="ECO:0000313" key="1">
    <source>
        <dbReference type="EMBL" id="REG83902.1"/>
    </source>
</evidence>
<dbReference type="InterPro" id="IPR016161">
    <property type="entry name" value="Ald_DH/histidinol_DH"/>
</dbReference>
<sequence>MTIVQPVQIQVADKVFEAWDSLGVQGRDELLARTLTLFPEAQRKMAVWQIANAQQEIADTLTMEGPTGENNELSTQGRGAFLCLSNDESDAATVGLVGQVFAALIAGNPVITVGLKGQEIMDKIATSVPEGVIQNIAESALDSIVEANNLAGIAILCDDAAAQVLNQRLAAKSGLICQLVIENDSQNLTTIAAPHYILRFVTERAISINTTAIGGNATLLELGSLDE</sequence>
<name>A0A3E0DR39_9GAMM</name>
<proteinExistence type="predicted"/>
<dbReference type="OrthoDB" id="6659650at2"/>
<dbReference type="AlphaFoldDB" id="A0A3E0DR39"/>
<comment type="caution">
    <text evidence="1">The sequence shown here is derived from an EMBL/GenBank/DDBJ whole genome shotgun (WGS) entry which is preliminary data.</text>
</comment>
<dbReference type="SUPFAM" id="SSF53720">
    <property type="entry name" value="ALDH-like"/>
    <property type="match status" value="1"/>
</dbReference>
<dbReference type="GO" id="GO:0016491">
    <property type="term" value="F:oxidoreductase activity"/>
    <property type="evidence" value="ECO:0007669"/>
    <property type="project" value="InterPro"/>
</dbReference>
<gene>
    <name evidence="1" type="ORF">DFP81_105268</name>
</gene>
<keyword evidence="2" id="KW-1185">Reference proteome</keyword>
<protein>
    <submittedName>
        <fullName evidence="1">Delta-1-pyrroline-5-carboxylate dehydrogenase</fullName>
    </submittedName>
</protein>
<accession>A0A3E0DR39</accession>
<dbReference type="EMBL" id="QUNG01000005">
    <property type="protein sequence ID" value="REG83902.1"/>
    <property type="molecule type" value="Genomic_DNA"/>
</dbReference>
<organism evidence="1 2">
    <name type="scientific">Marinomonas pollencensis</name>
    <dbReference type="NCBI Taxonomy" id="491954"/>
    <lineage>
        <taxon>Bacteria</taxon>
        <taxon>Pseudomonadati</taxon>
        <taxon>Pseudomonadota</taxon>
        <taxon>Gammaproteobacteria</taxon>
        <taxon>Oceanospirillales</taxon>
        <taxon>Oceanospirillaceae</taxon>
        <taxon>Marinomonas</taxon>
    </lineage>
</organism>
<dbReference type="RefSeq" id="WP_115897576.1">
    <property type="nucleotide sequence ID" value="NZ_QUNG01000005.1"/>
</dbReference>
<evidence type="ECO:0000313" key="2">
    <source>
        <dbReference type="Proteomes" id="UP000256542"/>
    </source>
</evidence>
<dbReference type="Proteomes" id="UP000256542">
    <property type="component" value="Unassembled WGS sequence"/>
</dbReference>
<reference evidence="1 2" key="1">
    <citation type="submission" date="2018-08" db="EMBL/GenBank/DDBJ databases">
        <title>Genomic Encyclopedia of Type Strains, Phase III (KMG-III): the genomes of soil and plant-associated and newly described type strains.</title>
        <authorList>
            <person name="Whitman W."/>
        </authorList>
    </citation>
    <scope>NUCLEOTIDE SEQUENCE [LARGE SCALE GENOMIC DNA]</scope>
    <source>
        <strain evidence="1 2">CECT 7375</strain>
    </source>
</reference>